<proteinExistence type="predicted"/>
<evidence type="ECO:0000313" key="2">
    <source>
        <dbReference type="Proteomes" id="UP000727407"/>
    </source>
</evidence>
<protein>
    <submittedName>
        <fullName evidence="1">Zinc finger BED domain-containing protein 1-like</fullName>
    </submittedName>
</protein>
<name>A0A8J5CG70_CLAMG</name>
<evidence type="ECO:0000313" key="1">
    <source>
        <dbReference type="EMBL" id="KAF5910061.1"/>
    </source>
</evidence>
<gene>
    <name evidence="1" type="ORF">DAT39_000317</name>
</gene>
<accession>A0A8J5CG70</accession>
<dbReference type="Proteomes" id="UP000727407">
    <property type="component" value="Unassembled WGS sequence"/>
</dbReference>
<comment type="caution">
    <text evidence="1">The sequence shown here is derived from an EMBL/GenBank/DDBJ whole genome shotgun (WGS) entry which is preliminary data.</text>
</comment>
<keyword evidence="2" id="KW-1185">Reference proteome</keyword>
<dbReference type="EMBL" id="QNUK01000001">
    <property type="protein sequence ID" value="KAF5910061.1"/>
    <property type="molecule type" value="Genomic_DNA"/>
</dbReference>
<dbReference type="AlphaFoldDB" id="A0A8J5CG70"/>
<sequence length="70" mass="7716">MALEVRTENNVSATEEVEGEIQVYRCLTASLTSKTPVTGQWNMRDNRELDLQVTHGTEGYTPGGVEEGNC</sequence>
<reference evidence="1" key="1">
    <citation type="submission" date="2020-07" db="EMBL/GenBank/DDBJ databases">
        <title>Clarias magur genome sequencing, assembly and annotation.</title>
        <authorList>
            <person name="Kushwaha B."/>
            <person name="Kumar R."/>
            <person name="Das P."/>
            <person name="Joshi C.G."/>
            <person name="Kumar D."/>
            <person name="Nagpure N.S."/>
            <person name="Pandey M."/>
            <person name="Agarwal S."/>
            <person name="Srivastava S."/>
            <person name="Singh M."/>
            <person name="Sahoo L."/>
            <person name="Jayasankar P."/>
            <person name="Meher P.K."/>
            <person name="Koringa P.G."/>
            <person name="Iquebal M.A."/>
            <person name="Das S.P."/>
            <person name="Bit A."/>
            <person name="Patnaik S."/>
            <person name="Patel N."/>
            <person name="Shah T.M."/>
            <person name="Hinsu A."/>
            <person name="Jena J.K."/>
        </authorList>
    </citation>
    <scope>NUCLEOTIDE SEQUENCE</scope>
    <source>
        <strain evidence="1">CIFAMagur01</strain>
        <tissue evidence="1">Testis</tissue>
    </source>
</reference>
<organism evidence="1 2">
    <name type="scientific">Clarias magur</name>
    <name type="common">Asian catfish</name>
    <name type="synonym">Macropteronotus magur</name>
    <dbReference type="NCBI Taxonomy" id="1594786"/>
    <lineage>
        <taxon>Eukaryota</taxon>
        <taxon>Metazoa</taxon>
        <taxon>Chordata</taxon>
        <taxon>Craniata</taxon>
        <taxon>Vertebrata</taxon>
        <taxon>Euteleostomi</taxon>
        <taxon>Actinopterygii</taxon>
        <taxon>Neopterygii</taxon>
        <taxon>Teleostei</taxon>
        <taxon>Ostariophysi</taxon>
        <taxon>Siluriformes</taxon>
        <taxon>Clariidae</taxon>
        <taxon>Clarias</taxon>
    </lineage>
</organism>